<evidence type="ECO:0000313" key="7">
    <source>
        <dbReference type="Proteomes" id="UP000469558"/>
    </source>
</evidence>
<dbReference type="PANTHER" id="PTHR43248:SF25">
    <property type="entry name" value="AB HYDROLASE-1 DOMAIN-CONTAINING PROTEIN-RELATED"/>
    <property type="match status" value="1"/>
</dbReference>
<organism evidence="6 7">
    <name type="scientific">Lachnellula suecica</name>
    <dbReference type="NCBI Taxonomy" id="602035"/>
    <lineage>
        <taxon>Eukaryota</taxon>
        <taxon>Fungi</taxon>
        <taxon>Dikarya</taxon>
        <taxon>Ascomycota</taxon>
        <taxon>Pezizomycotina</taxon>
        <taxon>Leotiomycetes</taxon>
        <taxon>Helotiales</taxon>
        <taxon>Lachnaceae</taxon>
        <taxon>Lachnellula</taxon>
    </lineage>
</organism>
<feature type="chain" id="PRO_5035715201" evidence="3">
    <location>
        <begin position="34"/>
        <end position="565"/>
    </location>
</feature>
<sequence>MGSSLSFYKHPSMDPPTVLTLLGLLSLATASSSENCTFEQISPSKALTWCPCYDGFSCAKLDVPLDYQNPTIGRASVPMIKVPAQSNSSAGPYQGMVLVNPGGPGASGVDEALYNGTLLQTVIGTNWDVVGFDPRGMYLSEPLANCSYGITYDQNTTLKPRYVPGLSDAFYNGFIQAGKEIGEACERLAGGETDAGPHMSTATNARDMLSIVDAFAETADGNRSAKPSHLLNYYGISYGTFLGQTFASMFPDRVGNVVLDGVVNPAGYLTNNTFAALYHIDGIIAAFFIYCHEAGPSECVYYTGSTPKDIYERFNASFIQLDPRKAEAENWSNATDLEAALLTLKVALLTVVVEPLSYFTLLPQVLLNLESALSAQDLAPWVSQVQAITGDPGPANDANPEWRLGTMCSDQNNQQYNKTLEEIRPLIQDLENESIIGETWIKGELGCTGWSIKASEIFTGPFGGDTATPVLFVSNTYDPVTPIENSISSVPNYKNAQMLTIDGMGHTTSATRNTCGYAKIRAYFQTNQLPGNGSFCPLEVGPFNIVLNGTLTENIQRAGLSSLVQ</sequence>
<dbReference type="AlphaFoldDB" id="A0A8T9CM24"/>
<dbReference type="GO" id="GO:0016787">
    <property type="term" value="F:hydrolase activity"/>
    <property type="evidence" value="ECO:0007669"/>
    <property type="project" value="UniProtKB-KW"/>
</dbReference>
<dbReference type="EMBL" id="QGMK01000022">
    <property type="protein sequence ID" value="TVY85210.1"/>
    <property type="molecule type" value="Genomic_DNA"/>
</dbReference>
<dbReference type="OrthoDB" id="425534at2759"/>
<feature type="domain" description="Peptidase S33 tripeptidyl aminopeptidase-like C-terminal" evidence="5">
    <location>
        <begin position="435"/>
        <end position="536"/>
    </location>
</feature>
<evidence type="ECO:0000313" key="6">
    <source>
        <dbReference type="EMBL" id="TVY85210.1"/>
    </source>
</evidence>
<protein>
    <submittedName>
        <fullName evidence="6">Putative hydrolase</fullName>
    </submittedName>
</protein>
<comment type="caution">
    <text evidence="6">The sequence shown here is derived from an EMBL/GenBank/DDBJ whole genome shotgun (WGS) entry which is preliminary data.</text>
</comment>
<comment type="similarity">
    <text evidence="1">Belongs to the peptidase S33 family.</text>
</comment>
<dbReference type="SUPFAM" id="SSF53474">
    <property type="entry name" value="alpha/beta-Hydrolases"/>
    <property type="match status" value="1"/>
</dbReference>
<dbReference type="InterPro" id="IPR013595">
    <property type="entry name" value="Pept_S33_TAP-like_C"/>
</dbReference>
<evidence type="ECO:0000259" key="5">
    <source>
        <dbReference type="Pfam" id="PF08386"/>
    </source>
</evidence>
<evidence type="ECO:0000256" key="1">
    <source>
        <dbReference type="ARBA" id="ARBA00010088"/>
    </source>
</evidence>
<reference evidence="6 7" key="1">
    <citation type="submission" date="2018-05" db="EMBL/GenBank/DDBJ databases">
        <title>Genome sequencing and assembly of the regulated plant pathogen Lachnellula willkommii and related sister species for the development of diagnostic species identification markers.</title>
        <authorList>
            <person name="Giroux E."/>
            <person name="Bilodeau G."/>
        </authorList>
    </citation>
    <scope>NUCLEOTIDE SEQUENCE [LARGE SCALE GENOMIC DNA]</scope>
    <source>
        <strain evidence="6 7">CBS 268.59</strain>
    </source>
</reference>
<accession>A0A8T9CM24</accession>
<keyword evidence="3" id="KW-0732">Signal</keyword>
<gene>
    <name evidence="6" type="ORF">LSUE1_G000765</name>
</gene>
<dbReference type="Proteomes" id="UP000469558">
    <property type="component" value="Unassembled WGS sequence"/>
</dbReference>
<feature type="signal peptide" evidence="3">
    <location>
        <begin position="1"/>
        <end position="33"/>
    </location>
</feature>
<dbReference type="Pfam" id="PF08386">
    <property type="entry name" value="Abhydrolase_4"/>
    <property type="match status" value="1"/>
</dbReference>
<feature type="domain" description="AB hydrolase-1" evidence="4">
    <location>
        <begin position="97"/>
        <end position="262"/>
    </location>
</feature>
<evidence type="ECO:0000256" key="2">
    <source>
        <dbReference type="ARBA" id="ARBA00022801"/>
    </source>
</evidence>
<evidence type="ECO:0000256" key="3">
    <source>
        <dbReference type="SAM" id="SignalP"/>
    </source>
</evidence>
<dbReference type="InterPro" id="IPR029058">
    <property type="entry name" value="AB_hydrolase_fold"/>
</dbReference>
<dbReference type="InterPro" id="IPR051601">
    <property type="entry name" value="Serine_prot/Carboxylest_S33"/>
</dbReference>
<keyword evidence="7" id="KW-1185">Reference proteome</keyword>
<dbReference type="PANTHER" id="PTHR43248">
    <property type="entry name" value="2-SUCCINYL-6-HYDROXY-2,4-CYCLOHEXADIENE-1-CARBOXYLATE SYNTHASE"/>
    <property type="match status" value="1"/>
</dbReference>
<dbReference type="InterPro" id="IPR000073">
    <property type="entry name" value="AB_hydrolase_1"/>
</dbReference>
<dbReference type="Pfam" id="PF00561">
    <property type="entry name" value="Abhydrolase_1"/>
    <property type="match status" value="1"/>
</dbReference>
<name>A0A8T9CM24_9HELO</name>
<keyword evidence="2 6" id="KW-0378">Hydrolase</keyword>
<dbReference type="Gene3D" id="3.40.50.1820">
    <property type="entry name" value="alpha/beta hydrolase"/>
    <property type="match status" value="1"/>
</dbReference>
<proteinExistence type="inferred from homology"/>
<evidence type="ECO:0000259" key="4">
    <source>
        <dbReference type="Pfam" id="PF00561"/>
    </source>
</evidence>